<dbReference type="EMBL" id="CAUJNA010001236">
    <property type="protein sequence ID" value="CAJ1385432.1"/>
    <property type="molecule type" value="Genomic_DNA"/>
</dbReference>
<accession>A0AA36IDS7</accession>
<evidence type="ECO:0008006" key="4">
    <source>
        <dbReference type="Google" id="ProtNLM"/>
    </source>
</evidence>
<dbReference type="InterPro" id="IPR029063">
    <property type="entry name" value="SAM-dependent_MTases_sf"/>
</dbReference>
<evidence type="ECO:0000256" key="1">
    <source>
        <dbReference type="SAM" id="Phobius"/>
    </source>
</evidence>
<keyword evidence="1" id="KW-0472">Membrane</keyword>
<sequence length="460" mass="49587">MAFQAADGFAGARPGFVFKMGPSGLGYYAEGAVETVERWHFGQVEVVVQVDVAMRSLTGLRIWPAARRLAELLAKDAPSERRTRLQGARLLELGAGCGLVSALCAQLGAAVTASDGEDAVLHRLRQSSTLNARPFEVKKLRWGEEEARETEHLDPVRTSPFDVILGADITYNCSQQSLTALLDLISSLACEATESLLAHGLRGHEQAAALWSSLQERWGAAARILDGPMPPWAERSLEEEDPVLIFSLKGPELTFAADGAMPDPASPVLRWINAAQLQGLLMLSDSTKWLVSGTVFGVLLWRRDCATCWCVLGSVCAALNCKCLKFIINESRPAGARKIDPGMPSSHAQSLGFLSTYTALSLLDGTCWHGLCAAAICAGGGFGSWLRLRLGFHTWPQVAAGFGLGALSAMGWQYLYVRQVQRHLQDSLLVWGIKGSTALGSALFAAKLLYDMAKDAGDRD</sequence>
<protein>
    <recommendedName>
        <fullName evidence="4">Phosphatidic acid phosphatase type 2/haloperoxidase domain-containing protein</fullName>
    </recommendedName>
</protein>
<evidence type="ECO:0000313" key="2">
    <source>
        <dbReference type="EMBL" id="CAJ1385432.1"/>
    </source>
</evidence>
<keyword evidence="1" id="KW-1133">Transmembrane helix</keyword>
<dbReference type="InterPro" id="IPR036938">
    <property type="entry name" value="PAP2/HPO_sf"/>
</dbReference>
<dbReference type="Gene3D" id="3.40.50.150">
    <property type="entry name" value="Vaccinia Virus protein VP39"/>
    <property type="match status" value="1"/>
</dbReference>
<dbReference type="Gene3D" id="1.20.144.10">
    <property type="entry name" value="Phosphatidic acid phosphatase type 2/haloperoxidase"/>
    <property type="match status" value="1"/>
</dbReference>
<evidence type="ECO:0000313" key="3">
    <source>
        <dbReference type="Proteomes" id="UP001178507"/>
    </source>
</evidence>
<dbReference type="AlphaFoldDB" id="A0AA36IDS7"/>
<dbReference type="InterPro" id="IPR019410">
    <property type="entry name" value="Methyltransf_16"/>
</dbReference>
<dbReference type="SUPFAM" id="SSF53335">
    <property type="entry name" value="S-adenosyl-L-methionine-dependent methyltransferases"/>
    <property type="match status" value="1"/>
</dbReference>
<dbReference type="SUPFAM" id="SSF48317">
    <property type="entry name" value="Acid phosphatase/Vanadium-dependent haloperoxidase"/>
    <property type="match status" value="1"/>
</dbReference>
<gene>
    <name evidence="2" type="ORF">EVOR1521_LOCUS12039</name>
</gene>
<feature type="transmembrane region" description="Helical" evidence="1">
    <location>
        <begin position="428"/>
        <end position="450"/>
    </location>
</feature>
<name>A0AA36IDS7_9DINO</name>
<reference evidence="2" key="1">
    <citation type="submission" date="2023-08" db="EMBL/GenBank/DDBJ databases">
        <authorList>
            <person name="Chen Y."/>
            <person name="Shah S."/>
            <person name="Dougan E. K."/>
            <person name="Thang M."/>
            <person name="Chan C."/>
        </authorList>
    </citation>
    <scope>NUCLEOTIDE SEQUENCE</scope>
</reference>
<dbReference type="Proteomes" id="UP001178507">
    <property type="component" value="Unassembled WGS sequence"/>
</dbReference>
<keyword evidence="3" id="KW-1185">Reference proteome</keyword>
<organism evidence="2 3">
    <name type="scientific">Effrenium voratum</name>
    <dbReference type="NCBI Taxonomy" id="2562239"/>
    <lineage>
        <taxon>Eukaryota</taxon>
        <taxon>Sar</taxon>
        <taxon>Alveolata</taxon>
        <taxon>Dinophyceae</taxon>
        <taxon>Suessiales</taxon>
        <taxon>Symbiodiniaceae</taxon>
        <taxon>Effrenium</taxon>
    </lineage>
</organism>
<feature type="transmembrane region" description="Helical" evidence="1">
    <location>
        <begin position="398"/>
        <end position="416"/>
    </location>
</feature>
<dbReference type="Pfam" id="PF10294">
    <property type="entry name" value="Methyltransf_16"/>
    <property type="match status" value="1"/>
</dbReference>
<dbReference type="CDD" id="cd02440">
    <property type="entry name" value="AdoMet_MTases"/>
    <property type="match status" value="1"/>
</dbReference>
<comment type="caution">
    <text evidence="2">The sequence shown here is derived from an EMBL/GenBank/DDBJ whole genome shotgun (WGS) entry which is preliminary data.</text>
</comment>
<keyword evidence="1" id="KW-0812">Transmembrane</keyword>
<proteinExistence type="predicted"/>
<dbReference type="PANTHER" id="PTHR14614">
    <property type="entry name" value="HEPATOCELLULAR CARCINOMA-ASSOCIATED ANTIGEN"/>
    <property type="match status" value="1"/>
</dbReference>